<organism evidence="2 3">
    <name type="scientific">Pristionchus entomophagus</name>
    <dbReference type="NCBI Taxonomy" id="358040"/>
    <lineage>
        <taxon>Eukaryota</taxon>
        <taxon>Metazoa</taxon>
        <taxon>Ecdysozoa</taxon>
        <taxon>Nematoda</taxon>
        <taxon>Chromadorea</taxon>
        <taxon>Rhabditida</taxon>
        <taxon>Rhabditina</taxon>
        <taxon>Diplogasteromorpha</taxon>
        <taxon>Diplogasteroidea</taxon>
        <taxon>Neodiplogasteridae</taxon>
        <taxon>Pristionchus</taxon>
    </lineage>
</organism>
<dbReference type="GO" id="GO:0007018">
    <property type="term" value="P:microtubule-based movement"/>
    <property type="evidence" value="ECO:0007669"/>
    <property type="project" value="InterPro"/>
</dbReference>
<evidence type="ECO:0000313" key="2">
    <source>
        <dbReference type="EMBL" id="GMT01195.1"/>
    </source>
</evidence>
<name>A0AAV5U471_9BILA</name>
<dbReference type="GO" id="GO:0005858">
    <property type="term" value="C:axonemal dynein complex"/>
    <property type="evidence" value="ECO:0007669"/>
    <property type="project" value="TreeGrafter"/>
</dbReference>
<protein>
    <recommendedName>
        <fullName evidence="1">Dynein heavy chain tail domain-containing protein</fullName>
    </recommendedName>
</protein>
<dbReference type="Pfam" id="PF08385">
    <property type="entry name" value="DHC_N1"/>
    <property type="match status" value="1"/>
</dbReference>
<dbReference type="GO" id="GO:0051959">
    <property type="term" value="F:dynein light intermediate chain binding"/>
    <property type="evidence" value="ECO:0007669"/>
    <property type="project" value="InterPro"/>
</dbReference>
<comment type="caution">
    <text evidence="2">The sequence shown here is derived from an EMBL/GenBank/DDBJ whole genome shotgun (WGS) entry which is preliminary data.</text>
</comment>
<dbReference type="PANTHER" id="PTHR46532">
    <property type="entry name" value="MALE FERTILITY FACTOR KL5"/>
    <property type="match status" value="1"/>
</dbReference>
<dbReference type="InterPro" id="IPR013594">
    <property type="entry name" value="Dynein_heavy_tail"/>
</dbReference>
<dbReference type="GO" id="GO:0045505">
    <property type="term" value="F:dynein intermediate chain binding"/>
    <property type="evidence" value="ECO:0007669"/>
    <property type="project" value="InterPro"/>
</dbReference>
<accession>A0AAV5U471</accession>
<dbReference type="AlphaFoldDB" id="A0AAV5U471"/>
<reference evidence="2" key="1">
    <citation type="submission" date="2023-10" db="EMBL/GenBank/DDBJ databases">
        <title>Genome assembly of Pristionchus species.</title>
        <authorList>
            <person name="Yoshida K."/>
            <person name="Sommer R.J."/>
        </authorList>
    </citation>
    <scope>NUCLEOTIDE SEQUENCE</scope>
    <source>
        <strain evidence="2">RS0144</strain>
    </source>
</reference>
<evidence type="ECO:0000259" key="1">
    <source>
        <dbReference type="Pfam" id="PF08385"/>
    </source>
</evidence>
<feature type="non-terminal residue" evidence="2">
    <location>
        <position position="1"/>
    </location>
</feature>
<keyword evidence="3" id="KW-1185">Reference proteome</keyword>
<sequence>TLESIDDEADTVALETGGRIMVLEQSNGMLHVNYSDRLLKMIREVRQLSSLGLTIPAKIAKTCANGEKYHRYGVTLKQIAHFYNTVDQQMLPCQQALMLDEALSFEKLVIPQKKTGEKNHWINTVTWEKPEQLDEYILQLKMASDKLANHNRRLRNAHSLIVDRVCELAALDVLKEVNKWKEGLNVIRSKIQEEEAVHGASKQNIRPWQLHWDRQLFKALQLQYQWGVESIHTQIQPINVQLVFTQQTLQLRPPMEEIRMRYYKELRRFLGIPEN</sequence>
<feature type="non-terminal residue" evidence="2">
    <location>
        <position position="275"/>
    </location>
</feature>
<evidence type="ECO:0000313" key="3">
    <source>
        <dbReference type="Proteomes" id="UP001432027"/>
    </source>
</evidence>
<dbReference type="InterPro" id="IPR026983">
    <property type="entry name" value="DHC"/>
</dbReference>
<gene>
    <name evidence="2" type="ORF">PENTCL1PPCAC_23369</name>
</gene>
<dbReference type="Proteomes" id="UP001432027">
    <property type="component" value="Unassembled WGS sequence"/>
</dbReference>
<dbReference type="PANTHER" id="PTHR46532:SF15">
    <property type="entry name" value="CYTOPLASMIC DYNEIN 2 HEAVY CHAIN 1"/>
    <property type="match status" value="1"/>
</dbReference>
<dbReference type="EMBL" id="BTSX01000005">
    <property type="protein sequence ID" value="GMT01195.1"/>
    <property type="molecule type" value="Genomic_DNA"/>
</dbReference>
<proteinExistence type="predicted"/>
<feature type="domain" description="Dynein heavy chain tail" evidence="1">
    <location>
        <begin position="19"/>
        <end position="109"/>
    </location>
</feature>